<name>A0A147KC74_9BACI</name>
<feature type="region of interest" description="Disordered" evidence="1">
    <location>
        <begin position="58"/>
        <end position="96"/>
    </location>
</feature>
<dbReference type="Proteomes" id="UP000074108">
    <property type="component" value="Unassembled WGS sequence"/>
</dbReference>
<reference evidence="2 3" key="1">
    <citation type="journal article" date="2016" name="Front. Microbiol.">
        <title>Microevolution Analysis of Bacillus coahuilensis Unveils Differences in Phosphorus Acquisition Strategies and Their Regulation.</title>
        <authorList>
            <person name="Gomez-Lunar Z."/>
            <person name="Hernandez-Gonzalez I."/>
            <person name="Rodriguez-Torres M.D."/>
            <person name="Souza V."/>
            <person name="Olmedo-Alvarez G."/>
        </authorList>
    </citation>
    <scope>NUCLEOTIDE SEQUENCE [LARGE SCALE GENOMIC DNA]</scope>
    <source>
        <strain evidence="3">p1.1.43</strain>
    </source>
</reference>
<evidence type="ECO:0000313" key="3">
    <source>
        <dbReference type="Proteomes" id="UP000074108"/>
    </source>
</evidence>
<sequence>MLEIDCRAVRATKLEKESTGKLDFGACRVLLDASSVLPNANHPHPDARYPQLSAIRKKSVRAKTPNEIPQALPKKLKRPRRLLLPQQETSQPQQSP</sequence>
<gene>
    <name evidence="2" type="ORF">Q75_00860</name>
</gene>
<feature type="compositionally biased region" description="Low complexity" evidence="1">
    <location>
        <begin position="82"/>
        <end position="96"/>
    </location>
</feature>
<keyword evidence="3" id="KW-1185">Reference proteome</keyword>
<evidence type="ECO:0000256" key="1">
    <source>
        <dbReference type="SAM" id="MobiDB-lite"/>
    </source>
</evidence>
<dbReference type="AlphaFoldDB" id="A0A147KC74"/>
<organism evidence="2 3">
    <name type="scientific">Bacillus coahuilensis p1.1.43</name>
    <dbReference type="NCBI Taxonomy" id="1150625"/>
    <lineage>
        <taxon>Bacteria</taxon>
        <taxon>Bacillati</taxon>
        <taxon>Bacillota</taxon>
        <taxon>Bacilli</taxon>
        <taxon>Bacillales</taxon>
        <taxon>Bacillaceae</taxon>
        <taxon>Bacillus</taxon>
    </lineage>
</organism>
<proteinExistence type="predicted"/>
<protein>
    <submittedName>
        <fullName evidence="2">Uncharacterized protein</fullName>
    </submittedName>
</protein>
<dbReference type="EMBL" id="LDYG01000002">
    <property type="protein sequence ID" value="KUP09213.1"/>
    <property type="molecule type" value="Genomic_DNA"/>
</dbReference>
<evidence type="ECO:0000313" key="2">
    <source>
        <dbReference type="EMBL" id="KUP09213.1"/>
    </source>
</evidence>
<accession>A0A147KC74</accession>
<comment type="caution">
    <text evidence="2">The sequence shown here is derived from an EMBL/GenBank/DDBJ whole genome shotgun (WGS) entry which is preliminary data.</text>
</comment>